<organism evidence="2 3">
    <name type="scientific">Actinomadura fibrosa</name>
    <dbReference type="NCBI Taxonomy" id="111802"/>
    <lineage>
        <taxon>Bacteria</taxon>
        <taxon>Bacillati</taxon>
        <taxon>Actinomycetota</taxon>
        <taxon>Actinomycetes</taxon>
        <taxon>Streptosporangiales</taxon>
        <taxon>Thermomonosporaceae</taxon>
        <taxon>Actinomadura</taxon>
    </lineage>
</organism>
<dbReference type="EMBL" id="JBHTGP010000018">
    <property type="protein sequence ID" value="MFD0689776.1"/>
    <property type="molecule type" value="Genomic_DNA"/>
</dbReference>
<reference evidence="3" key="1">
    <citation type="journal article" date="2019" name="Int. J. Syst. Evol. Microbiol.">
        <title>The Global Catalogue of Microorganisms (GCM) 10K type strain sequencing project: providing services to taxonomists for standard genome sequencing and annotation.</title>
        <authorList>
            <consortium name="The Broad Institute Genomics Platform"/>
            <consortium name="The Broad Institute Genome Sequencing Center for Infectious Disease"/>
            <person name="Wu L."/>
            <person name="Ma J."/>
        </authorList>
    </citation>
    <scope>NUCLEOTIDE SEQUENCE [LARGE SCALE GENOMIC DNA]</scope>
    <source>
        <strain evidence="3">JCM 9371</strain>
    </source>
</reference>
<gene>
    <name evidence="2" type="ORF">ACFQZM_35175</name>
</gene>
<evidence type="ECO:0000256" key="1">
    <source>
        <dbReference type="SAM" id="SignalP"/>
    </source>
</evidence>
<name>A0ABW2XTU1_9ACTN</name>
<keyword evidence="3" id="KW-1185">Reference proteome</keyword>
<feature type="chain" id="PRO_5045536184" description="Secreted protein" evidence="1">
    <location>
        <begin position="25"/>
        <end position="353"/>
    </location>
</feature>
<accession>A0ABW2XTU1</accession>
<proteinExistence type="predicted"/>
<feature type="signal peptide" evidence="1">
    <location>
        <begin position="1"/>
        <end position="24"/>
    </location>
</feature>
<protein>
    <recommendedName>
        <fullName evidence="4">Secreted protein</fullName>
    </recommendedName>
</protein>
<dbReference type="RefSeq" id="WP_131761254.1">
    <property type="nucleotide sequence ID" value="NZ_CAACUY010000155.1"/>
</dbReference>
<comment type="caution">
    <text evidence="2">The sequence shown here is derived from an EMBL/GenBank/DDBJ whole genome shotgun (WGS) entry which is preliminary data.</text>
</comment>
<evidence type="ECO:0008006" key="4">
    <source>
        <dbReference type="Google" id="ProtNLM"/>
    </source>
</evidence>
<sequence length="353" mass="36627">MKRSLACAVAAATVLLSAPATAHADEGALTSVSLPFLWPRAELDDVAADASGGVWVGGAQGAYCVAWVDHCALFSNGNPVLRRWEGSSWREYPLNGWTGQGQIGAITTSGGETWIAGGSIGSSGYHDYLARFDGTAFQRVDRPSEAHLNMISTGPAGTWVAQVTGAGDPAPRLQKRTGSTWTGYALPFAIVSDLQARSATDAWAVGGSLTASGTTPAVAHYDGTSWTSVTPPPVPAGSNDELVKVVPVGANDVWALTWKYLTHWNGTGWTLIPLPTGIARGGDLAVAANGTVWVAPANYGTSTPYLYSAGSWRAATLPAGLNLYDITAVPGTSTIWGVAHKGTFSDPVALKNT</sequence>
<evidence type="ECO:0000313" key="2">
    <source>
        <dbReference type="EMBL" id="MFD0689776.1"/>
    </source>
</evidence>
<dbReference type="Proteomes" id="UP001597063">
    <property type="component" value="Unassembled WGS sequence"/>
</dbReference>
<evidence type="ECO:0000313" key="3">
    <source>
        <dbReference type="Proteomes" id="UP001597063"/>
    </source>
</evidence>
<keyword evidence="1" id="KW-0732">Signal</keyword>